<proteinExistence type="predicted"/>
<organism evidence="1">
    <name type="scientific">Clostridioides difficile</name>
    <name type="common">Peptoclostridium difficile</name>
    <dbReference type="NCBI Taxonomy" id="1496"/>
    <lineage>
        <taxon>Bacteria</taxon>
        <taxon>Bacillati</taxon>
        <taxon>Bacillota</taxon>
        <taxon>Clostridia</taxon>
        <taxon>Peptostreptococcales</taxon>
        <taxon>Peptostreptococcaceae</taxon>
        <taxon>Clostridioides</taxon>
    </lineage>
</organism>
<sequence length="50" mass="5087">MRRLADQAAECGTHLSVVCGGQFAGNQQAPGGGVDEEGRAVVQMAFPVAV</sequence>
<evidence type="ECO:0000313" key="1">
    <source>
        <dbReference type="EMBL" id="CDT80577.1"/>
    </source>
</evidence>
<gene>
    <name evidence="1" type="ORF">BN1095_8000001</name>
</gene>
<protein>
    <submittedName>
        <fullName evidence="1">Uncharacterized protein</fullName>
    </submittedName>
</protein>
<dbReference type="EMBL" id="LK933517">
    <property type="protein sequence ID" value="CDT80577.1"/>
    <property type="molecule type" value="Genomic_DNA"/>
</dbReference>
<accession>A0A069AVN6</accession>
<dbReference type="AlphaFoldDB" id="A0A069AVN6"/>
<reference evidence="1" key="1">
    <citation type="submission" date="2014-07" db="EMBL/GenBank/DDBJ databases">
        <authorList>
            <person name="Monot Marc"/>
        </authorList>
    </citation>
    <scope>NUCLEOTIDE SEQUENCE</scope>
    <source>
        <strain evidence="1">7032989</strain>
    </source>
</reference>
<name>A0A069AVN6_CLODI</name>